<dbReference type="InterPro" id="IPR039538">
    <property type="entry name" value="BetI_C"/>
</dbReference>
<dbReference type="InterPro" id="IPR009057">
    <property type="entry name" value="Homeodomain-like_sf"/>
</dbReference>
<dbReference type="PROSITE" id="PS50977">
    <property type="entry name" value="HTH_TETR_2"/>
    <property type="match status" value="1"/>
</dbReference>
<evidence type="ECO:0000256" key="2">
    <source>
        <dbReference type="ARBA" id="ARBA00023015"/>
    </source>
</evidence>
<dbReference type="Pfam" id="PF13977">
    <property type="entry name" value="TetR_C_6"/>
    <property type="match status" value="1"/>
</dbReference>
<keyword evidence="2" id="KW-0805">Transcription regulation</keyword>
<keyword evidence="3 5" id="KW-0238">DNA-binding</keyword>
<evidence type="ECO:0000313" key="8">
    <source>
        <dbReference type="Proteomes" id="UP000501518"/>
    </source>
</evidence>
<proteinExistence type="predicted"/>
<dbReference type="EMBL" id="CP035810">
    <property type="protein sequence ID" value="QIN28140.1"/>
    <property type="molecule type" value="Genomic_DNA"/>
</dbReference>
<evidence type="ECO:0000259" key="6">
    <source>
        <dbReference type="PROSITE" id="PS50977"/>
    </source>
</evidence>
<dbReference type="SUPFAM" id="SSF46689">
    <property type="entry name" value="Homeodomain-like"/>
    <property type="match status" value="1"/>
</dbReference>
<dbReference type="InterPro" id="IPR036271">
    <property type="entry name" value="Tet_transcr_reg_TetR-rel_C_sf"/>
</dbReference>
<keyword evidence="1" id="KW-0678">Repressor</keyword>
<organism evidence="7 8">
    <name type="scientific">Brevibacterium luteolum</name>
    <dbReference type="NCBI Taxonomy" id="199591"/>
    <lineage>
        <taxon>Bacteria</taxon>
        <taxon>Bacillati</taxon>
        <taxon>Actinomycetota</taxon>
        <taxon>Actinomycetes</taxon>
        <taxon>Micrococcales</taxon>
        <taxon>Brevibacteriaceae</taxon>
        <taxon>Brevibacterium</taxon>
    </lineage>
</organism>
<evidence type="ECO:0000256" key="3">
    <source>
        <dbReference type="ARBA" id="ARBA00023125"/>
    </source>
</evidence>
<evidence type="ECO:0000256" key="1">
    <source>
        <dbReference type="ARBA" id="ARBA00022491"/>
    </source>
</evidence>
<accession>A0A6G8KUF7</accession>
<keyword evidence="4" id="KW-0804">Transcription</keyword>
<dbReference type="PANTHER" id="PTHR30055:SF234">
    <property type="entry name" value="HTH-TYPE TRANSCRIPTIONAL REGULATOR BETI"/>
    <property type="match status" value="1"/>
</dbReference>
<evidence type="ECO:0000256" key="4">
    <source>
        <dbReference type="ARBA" id="ARBA00023163"/>
    </source>
</evidence>
<dbReference type="RefSeq" id="WP_165882687.1">
    <property type="nucleotide sequence ID" value="NZ_CP035810.1"/>
</dbReference>
<feature type="domain" description="HTH tetR-type" evidence="6">
    <location>
        <begin position="8"/>
        <end position="68"/>
    </location>
</feature>
<sequence length="201" mass="21942">MPARIEPELRRQQVVEAAFRLVVAEGIDGCSLRKVATESGLNIGSVRHYFDGHEDLLAAAAKEAGDRMGRRLAAHSAENLRGLNGDQALDALQALVEEVLPVDAQRRDAAIVVVELVMASRTRPVFRTMSQRMGADLTEVVREVLEALEVPDPEMGAAQVAAMIGGLTIDAVTPHGGLSIERLREILRAHLRMLLTAERRR</sequence>
<dbReference type="SUPFAM" id="SSF48498">
    <property type="entry name" value="Tetracyclin repressor-like, C-terminal domain"/>
    <property type="match status" value="1"/>
</dbReference>
<dbReference type="InterPro" id="IPR050109">
    <property type="entry name" value="HTH-type_TetR-like_transc_reg"/>
</dbReference>
<dbReference type="Proteomes" id="UP000501518">
    <property type="component" value="Chromosome"/>
</dbReference>
<dbReference type="KEGG" id="blut:EW640_01710"/>
<reference evidence="7 8" key="1">
    <citation type="submission" date="2019-02" db="EMBL/GenBank/DDBJ databases">
        <title>Complete Genome Sequence and Methylome Analysis of Brevibacterium luteolum NEB1784.</title>
        <authorList>
            <person name="Fomenkov A."/>
            <person name="Roberts R.J."/>
        </authorList>
    </citation>
    <scope>NUCLEOTIDE SEQUENCE [LARGE SCALE GENOMIC DNA]</scope>
    <source>
        <strain evidence="7 8">NEB1784</strain>
    </source>
</reference>
<dbReference type="PANTHER" id="PTHR30055">
    <property type="entry name" value="HTH-TYPE TRANSCRIPTIONAL REGULATOR RUTR"/>
    <property type="match status" value="1"/>
</dbReference>
<dbReference type="InterPro" id="IPR001647">
    <property type="entry name" value="HTH_TetR"/>
</dbReference>
<dbReference type="Gene3D" id="1.10.357.10">
    <property type="entry name" value="Tetracycline Repressor, domain 2"/>
    <property type="match status" value="1"/>
</dbReference>
<dbReference type="AlphaFoldDB" id="A0A6G8KUF7"/>
<protein>
    <submittedName>
        <fullName evidence="7">TetR family transcriptional regulator</fullName>
    </submittedName>
</protein>
<dbReference type="Pfam" id="PF00440">
    <property type="entry name" value="TetR_N"/>
    <property type="match status" value="1"/>
</dbReference>
<evidence type="ECO:0000313" key="7">
    <source>
        <dbReference type="EMBL" id="QIN28140.1"/>
    </source>
</evidence>
<name>A0A6G8KUF7_9MICO</name>
<dbReference type="GO" id="GO:0000976">
    <property type="term" value="F:transcription cis-regulatory region binding"/>
    <property type="evidence" value="ECO:0007669"/>
    <property type="project" value="TreeGrafter"/>
</dbReference>
<feature type="DNA-binding region" description="H-T-H motif" evidence="5">
    <location>
        <begin position="31"/>
        <end position="50"/>
    </location>
</feature>
<evidence type="ECO:0000256" key="5">
    <source>
        <dbReference type="PROSITE-ProRule" id="PRU00335"/>
    </source>
</evidence>
<gene>
    <name evidence="7" type="ORF">EW640_01710</name>
</gene>
<dbReference type="GO" id="GO:0003700">
    <property type="term" value="F:DNA-binding transcription factor activity"/>
    <property type="evidence" value="ECO:0007669"/>
    <property type="project" value="TreeGrafter"/>
</dbReference>